<comment type="caution">
    <text evidence="2">The sequence shown here is derived from an EMBL/GenBank/DDBJ whole genome shotgun (WGS) entry which is preliminary data.</text>
</comment>
<dbReference type="GO" id="GO:0003677">
    <property type="term" value="F:DNA binding"/>
    <property type="evidence" value="ECO:0007669"/>
    <property type="project" value="InterPro"/>
</dbReference>
<evidence type="ECO:0000259" key="1">
    <source>
        <dbReference type="Pfam" id="PF01498"/>
    </source>
</evidence>
<sequence>MRTVFVSYCQKKQTEHSIRPVSSATGTTVSRQTVYRRLGHIGLYARRPVRCAPLTATHCRLRLAWSTEHVLRTPQQRSCVMFSDESRFSLQSDSRRPFIWRAPGTRYHQENTIERHRYGGAGWLVWGGIILGSRTDLHVQSVTMTGDIYRDVILEQHVRLFRAPWVLNFCLWMKTPVLTVQKL</sequence>
<proteinExistence type="predicted"/>
<evidence type="ECO:0000313" key="3">
    <source>
        <dbReference type="Proteomes" id="UP000499080"/>
    </source>
</evidence>
<dbReference type="InterPro" id="IPR036397">
    <property type="entry name" value="RNaseH_sf"/>
</dbReference>
<gene>
    <name evidence="2" type="ORF">AVEN_112821_1</name>
</gene>
<protein>
    <recommendedName>
        <fullName evidence="1">Transposase Tc1-like domain-containing protein</fullName>
    </recommendedName>
</protein>
<accession>A0A4Y2LHI4</accession>
<reference evidence="2 3" key="1">
    <citation type="journal article" date="2019" name="Sci. Rep.">
        <title>Orb-weaving spider Araneus ventricosus genome elucidates the spidroin gene catalogue.</title>
        <authorList>
            <person name="Kono N."/>
            <person name="Nakamura H."/>
            <person name="Ohtoshi R."/>
            <person name="Moran D.A.P."/>
            <person name="Shinohara A."/>
            <person name="Yoshida Y."/>
            <person name="Fujiwara M."/>
            <person name="Mori M."/>
            <person name="Tomita M."/>
            <person name="Arakawa K."/>
        </authorList>
    </citation>
    <scope>NUCLEOTIDE SEQUENCE [LARGE SCALE GENOMIC DNA]</scope>
</reference>
<dbReference type="InterPro" id="IPR002492">
    <property type="entry name" value="Transposase_Tc1-like"/>
</dbReference>
<dbReference type="GO" id="GO:0015074">
    <property type="term" value="P:DNA integration"/>
    <property type="evidence" value="ECO:0007669"/>
    <property type="project" value="InterPro"/>
</dbReference>
<dbReference type="AlphaFoldDB" id="A0A4Y2LHI4"/>
<dbReference type="Gene3D" id="3.30.420.10">
    <property type="entry name" value="Ribonuclease H-like superfamily/Ribonuclease H"/>
    <property type="match status" value="1"/>
</dbReference>
<keyword evidence="3" id="KW-1185">Reference proteome</keyword>
<dbReference type="GO" id="GO:0006313">
    <property type="term" value="P:DNA transposition"/>
    <property type="evidence" value="ECO:0007669"/>
    <property type="project" value="InterPro"/>
</dbReference>
<name>A0A4Y2LHI4_ARAVE</name>
<dbReference type="Pfam" id="PF01498">
    <property type="entry name" value="HTH_Tnp_Tc3_2"/>
    <property type="match status" value="1"/>
</dbReference>
<organism evidence="2 3">
    <name type="scientific">Araneus ventricosus</name>
    <name type="common">Orbweaver spider</name>
    <name type="synonym">Epeira ventricosa</name>
    <dbReference type="NCBI Taxonomy" id="182803"/>
    <lineage>
        <taxon>Eukaryota</taxon>
        <taxon>Metazoa</taxon>
        <taxon>Ecdysozoa</taxon>
        <taxon>Arthropoda</taxon>
        <taxon>Chelicerata</taxon>
        <taxon>Arachnida</taxon>
        <taxon>Araneae</taxon>
        <taxon>Araneomorphae</taxon>
        <taxon>Entelegynae</taxon>
        <taxon>Araneoidea</taxon>
        <taxon>Araneidae</taxon>
        <taxon>Araneus</taxon>
    </lineage>
</organism>
<evidence type="ECO:0000313" key="2">
    <source>
        <dbReference type="EMBL" id="GBN14072.1"/>
    </source>
</evidence>
<dbReference type="Proteomes" id="UP000499080">
    <property type="component" value="Unassembled WGS sequence"/>
</dbReference>
<feature type="domain" description="Transposase Tc1-like" evidence="1">
    <location>
        <begin position="18"/>
        <end position="70"/>
    </location>
</feature>
<dbReference type="EMBL" id="BGPR01005861">
    <property type="protein sequence ID" value="GBN14072.1"/>
    <property type="molecule type" value="Genomic_DNA"/>
</dbReference>